<reference evidence="6" key="1">
    <citation type="journal article" date="2020" name="mSystems">
        <title>Genome- and Community-Level Interaction Insights into Carbon Utilization and Element Cycling Functions of Hydrothermarchaeota in Hydrothermal Sediment.</title>
        <authorList>
            <person name="Zhou Z."/>
            <person name="Liu Y."/>
            <person name="Xu W."/>
            <person name="Pan J."/>
            <person name="Luo Z.H."/>
            <person name="Li M."/>
        </authorList>
    </citation>
    <scope>NUCLEOTIDE SEQUENCE [LARGE SCALE GENOMIC DNA]</scope>
    <source>
        <strain evidence="6">HyVt-389</strain>
    </source>
</reference>
<dbReference type="PANTHER" id="PTHR36307:SF1">
    <property type="entry name" value="FLAGELLA BASAL BODY P-RING FORMATION PROTEIN FLGA"/>
    <property type="match status" value="1"/>
</dbReference>
<dbReference type="Proteomes" id="UP000885738">
    <property type="component" value="Unassembled WGS sequence"/>
</dbReference>
<dbReference type="EMBL" id="DRIH01000016">
    <property type="protein sequence ID" value="HEC67323.1"/>
    <property type="molecule type" value="Genomic_DNA"/>
</dbReference>
<dbReference type="AlphaFoldDB" id="A0A7C1VNH1"/>
<keyword evidence="6" id="KW-0282">Flagellum</keyword>
<evidence type="ECO:0000256" key="4">
    <source>
        <dbReference type="RuleBase" id="RU362063"/>
    </source>
</evidence>
<evidence type="ECO:0000313" key="6">
    <source>
        <dbReference type="EMBL" id="HEC67323.1"/>
    </source>
</evidence>
<evidence type="ECO:0000256" key="2">
    <source>
        <dbReference type="ARBA" id="ARBA00022729"/>
    </source>
</evidence>
<sequence>MGKGRLSVLCFLLLFVWTIDSGANKNHIKIGVDQIKAIYINFIKNNMPWKKEDVQITNIEVKNAITLPDSNWSYEVITPKGCNYLGRVSLAIRFKSGGKSELIRVIGEVKVFKKVIYAKHFIRKHQVIKKEDIKLLKRDISHLPQNIITEIKEVIGKKATHSIYPGRIITKNFLESVSTVKRGDIVTVIVESDTLKITTKGIAKEKGQPGDVIKVINIDTKKVIYAKVANNSMVKVEF</sequence>
<dbReference type="Pfam" id="PF13144">
    <property type="entry name" value="ChapFlgA"/>
    <property type="match status" value="1"/>
</dbReference>
<dbReference type="GO" id="GO:0042597">
    <property type="term" value="C:periplasmic space"/>
    <property type="evidence" value="ECO:0007669"/>
    <property type="project" value="UniProtKB-SubCell"/>
</dbReference>
<keyword evidence="6" id="KW-0969">Cilium</keyword>
<keyword evidence="2" id="KW-0732">Signal</keyword>
<evidence type="ECO:0000256" key="3">
    <source>
        <dbReference type="ARBA" id="ARBA00022764"/>
    </source>
</evidence>
<comment type="subcellular location">
    <subcellularLocation>
        <location evidence="1 4">Periplasm</location>
    </subcellularLocation>
</comment>
<feature type="domain" description="SAF" evidence="5">
    <location>
        <begin position="113"/>
        <end position="175"/>
    </location>
</feature>
<evidence type="ECO:0000256" key="1">
    <source>
        <dbReference type="ARBA" id="ARBA00004418"/>
    </source>
</evidence>
<dbReference type="SMART" id="SM00858">
    <property type="entry name" value="SAF"/>
    <property type="match status" value="1"/>
</dbReference>
<accession>A0A7C1VNH1</accession>
<gene>
    <name evidence="6" type="primary">flgA</name>
    <name evidence="6" type="ORF">ENI35_00685</name>
</gene>
<comment type="function">
    <text evidence="4">Involved in the assembly process of the P-ring formation. It may associate with FlgF on the rod constituting a structure essential for the P-ring assembly or may act as a modulator protein for the P-ring assembly.</text>
</comment>
<protein>
    <recommendedName>
        <fullName evidence="4">Flagella basal body P-ring formation protein FlgA</fullName>
    </recommendedName>
</protein>
<dbReference type="InterPro" id="IPR039246">
    <property type="entry name" value="Flagellar_FlgA"/>
</dbReference>
<comment type="caution">
    <text evidence="6">The sequence shown here is derived from an EMBL/GenBank/DDBJ whole genome shotgun (WGS) entry which is preliminary data.</text>
</comment>
<dbReference type="PANTHER" id="PTHR36307">
    <property type="entry name" value="FLAGELLA BASAL BODY P-RING FORMATION PROTEIN FLGA"/>
    <property type="match status" value="1"/>
</dbReference>
<proteinExistence type="inferred from homology"/>
<dbReference type="Gene3D" id="3.90.1210.10">
    <property type="entry name" value="Antifreeze-like/N-acetylneuraminic acid synthase C-terminal domain"/>
    <property type="match status" value="1"/>
</dbReference>
<dbReference type="NCBIfam" id="TIGR03170">
    <property type="entry name" value="flgA_cterm"/>
    <property type="match status" value="1"/>
</dbReference>
<keyword evidence="3 4" id="KW-0574">Periplasm</keyword>
<keyword evidence="4" id="KW-1005">Bacterial flagellum biogenesis</keyword>
<dbReference type="GO" id="GO:0044780">
    <property type="term" value="P:bacterial-type flagellum assembly"/>
    <property type="evidence" value="ECO:0007669"/>
    <property type="project" value="InterPro"/>
</dbReference>
<dbReference type="InterPro" id="IPR013974">
    <property type="entry name" value="SAF"/>
</dbReference>
<organism evidence="6">
    <name type="scientific">Desulfofervidus auxilii</name>
    <dbReference type="NCBI Taxonomy" id="1621989"/>
    <lineage>
        <taxon>Bacteria</taxon>
        <taxon>Pseudomonadati</taxon>
        <taxon>Thermodesulfobacteriota</taxon>
        <taxon>Candidatus Desulfofervidia</taxon>
        <taxon>Candidatus Desulfofervidales</taxon>
        <taxon>Candidatus Desulfofervidaceae</taxon>
        <taxon>Candidatus Desulfofervidus</taxon>
    </lineage>
</organism>
<keyword evidence="6" id="KW-0966">Cell projection</keyword>
<name>A0A7C1VNH1_DESA2</name>
<evidence type="ECO:0000259" key="5">
    <source>
        <dbReference type="SMART" id="SM00858"/>
    </source>
</evidence>
<dbReference type="Gene3D" id="2.30.30.760">
    <property type="match status" value="1"/>
</dbReference>
<comment type="similarity">
    <text evidence="4">Belongs to the FlgA family.</text>
</comment>
<dbReference type="InterPro" id="IPR017585">
    <property type="entry name" value="SAF_FlgA"/>
</dbReference>
<dbReference type="CDD" id="cd11614">
    <property type="entry name" value="SAF_CpaB_FlgA_like"/>
    <property type="match status" value="1"/>
</dbReference>